<name>A0ABV0RAL5_9TELE</name>
<gene>
    <name evidence="1" type="ORF">XENOCAPTIV_026819</name>
</gene>
<evidence type="ECO:0000313" key="2">
    <source>
        <dbReference type="Proteomes" id="UP001434883"/>
    </source>
</evidence>
<feature type="non-terminal residue" evidence="1">
    <location>
        <position position="1"/>
    </location>
</feature>
<comment type="caution">
    <text evidence="1">The sequence shown here is derived from an EMBL/GenBank/DDBJ whole genome shotgun (WGS) entry which is preliminary data.</text>
</comment>
<organism evidence="1 2">
    <name type="scientific">Xenoophorus captivus</name>
    <dbReference type="NCBI Taxonomy" id="1517983"/>
    <lineage>
        <taxon>Eukaryota</taxon>
        <taxon>Metazoa</taxon>
        <taxon>Chordata</taxon>
        <taxon>Craniata</taxon>
        <taxon>Vertebrata</taxon>
        <taxon>Euteleostomi</taxon>
        <taxon>Actinopterygii</taxon>
        <taxon>Neopterygii</taxon>
        <taxon>Teleostei</taxon>
        <taxon>Neoteleostei</taxon>
        <taxon>Acanthomorphata</taxon>
        <taxon>Ovalentaria</taxon>
        <taxon>Atherinomorphae</taxon>
        <taxon>Cyprinodontiformes</taxon>
        <taxon>Goodeidae</taxon>
        <taxon>Xenoophorus</taxon>
    </lineage>
</organism>
<dbReference type="EMBL" id="JAHRIN010040398">
    <property type="protein sequence ID" value="MEQ2205150.1"/>
    <property type="molecule type" value="Genomic_DNA"/>
</dbReference>
<proteinExistence type="predicted"/>
<protein>
    <submittedName>
        <fullName evidence="1">Uncharacterized protein</fullName>
    </submittedName>
</protein>
<keyword evidence="2" id="KW-1185">Reference proteome</keyword>
<dbReference type="Proteomes" id="UP001434883">
    <property type="component" value="Unassembled WGS sequence"/>
</dbReference>
<evidence type="ECO:0000313" key="1">
    <source>
        <dbReference type="EMBL" id="MEQ2205150.1"/>
    </source>
</evidence>
<reference evidence="1 2" key="1">
    <citation type="submission" date="2021-06" db="EMBL/GenBank/DDBJ databases">
        <authorList>
            <person name="Palmer J.M."/>
        </authorList>
    </citation>
    <scope>NUCLEOTIDE SEQUENCE [LARGE SCALE GENOMIC DNA]</scope>
    <source>
        <strain evidence="1 2">XC_2019</strain>
        <tissue evidence="1">Muscle</tissue>
    </source>
</reference>
<sequence>NLCDVPPDCGSTHLPVFGDSVPNSDLPGVAGGDQLVTNEEESLGRHIEAEHACRRKQRRVYGLILGPKSANWDPVLLSSDVY</sequence>
<accession>A0ABV0RAL5</accession>